<dbReference type="Proteomes" id="UP001381693">
    <property type="component" value="Unassembled WGS sequence"/>
</dbReference>
<reference evidence="2 3" key="1">
    <citation type="submission" date="2023-11" db="EMBL/GenBank/DDBJ databases">
        <title>Halocaridina rubra genome assembly.</title>
        <authorList>
            <person name="Smith C."/>
        </authorList>
    </citation>
    <scope>NUCLEOTIDE SEQUENCE [LARGE SCALE GENOMIC DNA]</scope>
    <source>
        <strain evidence="2">EP-1</strain>
        <tissue evidence="2">Whole</tissue>
    </source>
</reference>
<feature type="compositionally biased region" description="Basic and acidic residues" evidence="1">
    <location>
        <begin position="1741"/>
        <end position="1757"/>
    </location>
</feature>
<sequence>MTVENMKPIKKYPLPPGETVSRPASSLGPARDSPYAVGRSRSLGRRPIDKPIHTTSSPSDTSDAGNSRMDFDDRLTIQHSDHSSSNNNKHSDSASSNNRHSDTASDIVLDAEKILPEGDDYKIVFISSDSSKDSELNSSIDSDNSGSPSRRVSSINTVNDSDNAGFIDESDWDYFESESQAGRKRRQVLNNNKNNNVINNNKNRRNNSTSMTPSRVIIPTRVDACVMTEGEYFSGTASEGEDSEIESTIVPDASLHFSLRVPSPELTPCHQRDDSGVSNATTESQELQVSFDDVNTSGKDGGTPSPPPPPPPAPPPLPPEPLLPTLSSLDTEELQAMLRQTEAVQAEAQALQAALMSAFTPSEAVMRALPGGGGRWFARGDSTRSSAERSMGEISCHDQVVRALGSSSHESPALREYRKRVLTEIQNYYGVNSDTTGRERNKLSDRQTARPDWYAYLAQHNNPSPSSPAVVTSNNQVISSPSLSYQQHRLDRIDKNTRGASQGGTDRYNNSSNSSKDVSPSVPVRNSRRKTSRDICIQTDPDPLGLSTVWDEEDLMIQEPNLSSAAPTVPVIEQSKGSLGIESNLPKSTTALSVSRLLERIPTGTRGYTLPSGHGGGGSSRLDGASVGIGGVHVARGVSGRVGAIEEGRRGEEVTSPYLPHPPSFHLHLTLSRETSVAHPSDSETDEKFVDESSCVSSDLGADSASDFEFREDESEGWRRPTVEQVPENVERGKDKATKKVEVIIKEEKEHGRCSRGYGEEEANVCPQIAAAASASVAAITSDTPTSTSTAANILSKAVAPSTHHTHSHPPQPAPRRNMSALRPHLASTQPHPHSNNSLPSPLPQVPSNGGDLDAHEGVIPPTETTLPLPLEDEDVSSRSSTGSDAEDTDEDVHVSKSYDICGGNDSDKDSETEILPVDEISNHLESEQRENSSSSSGSDTDEDKHVSKEYRLTKSSSTETEFEKYSDEEAEKDIADVSDKEKDVSLSECLSVSLNEEVIGGQNDNDNDVSVVTQNNTDKNEVANDILSDLIINNDNNIMVSEPVCSNNTSDSNISDDKDVSNINDNSNNIGNNISLSFENEERTENDDNERVENDGNENLDEEENVNKENESDKEMTDENEPLDVKENGGGIIENVNTSFEKRIDECYMNVENDDVGVGDVEEGSVGDGESEEGEVVEKHDVESTTENLCKESRGEITSVTDNDNSERADSDRKHEYGHPKEPCLDIENDVSNKDSVLENIDVSEMVKNESNVVNDGDNDDITHTTITDDGNEPLSADLPDSYDKEDRNEDLSANDPSSEVSSPKSTESVATEVSECCDVECPSLLEGTAGYDISESDQPPRESKGLERDAEKLETSVVTSTLGESLDCTSGTSADTGSAEVEQTGGGTEHTPVTDGSPEGTHVPPQPLLSTNTTDLSSTFDVIDTTLSSNSTLEDTVIEWDGDIVKEEEKEKKVDGESSESGHSSAGESEVEGEEDPANIVKISVTEGHDDDGVSIPVSILDSEGVKQEVTRFAVRRVRSPEVTSRRTPPVPSRRNKRSSSSDGVSSSSDIERSDADASDSADTVVEGGKRHAELRRFALQQRINDQDDKNRDSDGPSSADSVLHGADSESQCSDNSEEGNLVSIVSVGDEDDHTNRLSSHGRIYIRSDSTDSDVQIKPTCIVVTGSSGAESGDDGEGEKKGDKTIRIEGNDITILEVTSDGHCGHVMSVHVTSPDSSRSASPARRSQVSELQSMILTTRERQSQFRRSPTEMKENTSSLANYFTRTLGTDSPHAPRRLNKTPEIRR</sequence>
<feature type="compositionally biased region" description="Basic and acidic residues" evidence="1">
    <location>
        <begin position="69"/>
        <end position="82"/>
    </location>
</feature>
<feature type="compositionally biased region" description="Pro residues" evidence="1">
    <location>
        <begin position="304"/>
        <end position="322"/>
    </location>
</feature>
<gene>
    <name evidence="2" type="ORF">SK128_027397</name>
</gene>
<accession>A0AAN9ACI7</accession>
<feature type="compositionally biased region" description="Low complexity" evidence="1">
    <location>
        <begin position="1062"/>
        <end position="1078"/>
    </location>
</feature>
<evidence type="ECO:0000313" key="2">
    <source>
        <dbReference type="EMBL" id="KAK7083408.1"/>
    </source>
</evidence>
<dbReference type="PANTHER" id="PTHR48125:SF12">
    <property type="entry name" value="AT HOOK TRANSCRIPTION FACTOR FAMILY-RELATED"/>
    <property type="match status" value="1"/>
</dbReference>
<feature type="compositionally biased region" description="Low complexity" evidence="1">
    <location>
        <begin position="192"/>
        <end position="201"/>
    </location>
</feature>
<organism evidence="2 3">
    <name type="scientific">Halocaridina rubra</name>
    <name type="common">Hawaiian red shrimp</name>
    <dbReference type="NCBI Taxonomy" id="373956"/>
    <lineage>
        <taxon>Eukaryota</taxon>
        <taxon>Metazoa</taxon>
        <taxon>Ecdysozoa</taxon>
        <taxon>Arthropoda</taxon>
        <taxon>Crustacea</taxon>
        <taxon>Multicrustacea</taxon>
        <taxon>Malacostraca</taxon>
        <taxon>Eumalacostraca</taxon>
        <taxon>Eucarida</taxon>
        <taxon>Decapoda</taxon>
        <taxon>Pleocyemata</taxon>
        <taxon>Caridea</taxon>
        <taxon>Atyoidea</taxon>
        <taxon>Atyidae</taxon>
        <taxon>Halocaridina</taxon>
    </lineage>
</organism>
<feature type="region of interest" description="Disordered" evidence="1">
    <location>
        <begin position="264"/>
        <end position="325"/>
    </location>
</feature>
<feature type="non-terminal residue" evidence="2">
    <location>
        <position position="1789"/>
    </location>
</feature>
<feature type="region of interest" description="Disordered" evidence="1">
    <location>
        <begin position="1741"/>
        <end position="1789"/>
    </location>
</feature>
<proteinExistence type="predicted"/>
<feature type="compositionally biased region" description="Basic and acidic residues" evidence="1">
    <location>
        <begin position="921"/>
        <end position="931"/>
    </location>
</feature>
<feature type="region of interest" description="Disordered" evidence="1">
    <location>
        <begin position="132"/>
        <end position="162"/>
    </location>
</feature>
<feature type="compositionally biased region" description="Polar residues" evidence="1">
    <location>
        <begin position="1758"/>
        <end position="1772"/>
    </location>
</feature>
<evidence type="ECO:0000256" key="1">
    <source>
        <dbReference type="SAM" id="MobiDB-lite"/>
    </source>
</evidence>
<dbReference type="PANTHER" id="PTHR48125">
    <property type="entry name" value="LP07818P1"/>
    <property type="match status" value="1"/>
</dbReference>
<comment type="caution">
    <text evidence="2">The sequence shown here is derived from an EMBL/GenBank/DDBJ whole genome shotgun (WGS) entry which is preliminary data.</text>
</comment>
<feature type="compositionally biased region" description="Low complexity" evidence="1">
    <location>
        <begin position="1461"/>
        <end position="1470"/>
    </location>
</feature>
<feature type="compositionally biased region" description="Polar residues" evidence="1">
    <location>
        <begin position="1358"/>
        <end position="1378"/>
    </location>
</feature>
<feature type="region of interest" description="Disordered" evidence="1">
    <location>
        <begin position="496"/>
        <end position="542"/>
    </location>
</feature>
<feature type="compositionally biased region" description="Basic and acidic residues" evidence="1">
    <location>
        <begin position="1445"/>
        <end position="1458"/>
    </location>
</feature>
<feature type="compositionally biased region" description="Polar residues" evidence="1">
    <location>
        <begin position="53"/>
        <end position="65"/>
    </location>
</feature>
<feature type="compositionally biased region" description="Basic and acidic residues" evidence="1">
    <location>
        <begin position="1570"/>
        <end position="1579"/>
    </location>
</feature>
<feature type="compositionally biased region" description="Acidic residues" evidence="1">
    <location>
        <begin position="1096"/>
        <end position="1105"/>
    </location>
</feature>
<feature type="region of interest" description="Disordered" evidence="1">
    <location>
        <begin position="192"/>
        <end position="211"/>
    </location>
</feature>
<feature type="region of interest" description="Disordered" evidence="1">
    <location>
        <begin position="799"/>
        <end position="982"/>
    </location>
</feature>
<feature type="compositionally biased region" description="Polar residues" evidence="1">
    <location>
        <begin position="498"/>
        <end position="508"/>
    </location>
</feature>
<feature type="compositionally biased region" description="Low complexity" evidence="1">
    <location>
        <begin position="1541"/>
        <end position="1551"/>
    </location>
</feature>
<feature type="compositionally biased region" description="Basic and acidic residues" evidence="1">
    <location>
        <begin position="1206"/>
        <end position="1225"/>
    </location>
</feature>
<feature type="region of interest" description="Disordered" evidence="1">
    <location>
        <begin position="1164"/>
        <end position="1234"/>
    </location>
</feature>
<feature type="compositionally biased region" description="Basic and acidic residues" evidence="1">
    <location>
        <begin position="1177"/>
        <end position="1196"/>
    </location>
</feature>
<keyword evidence="3" id="KW-1185">Reference proteome</keyword>
<feature type="compositionally biased region" description="Basic and acidic residues" evidence="1">
    <location>
        <begin position="1106"/>
        <end position="1128"/>
    </location>
</feature>
<feature type="region of interest" description="Disordered" evidence="1">
    <location>
        <begin position="1"/>
        <end position="102"/>
    </location>
</feature>
<evidence type="ECO:0000313" key="3">
    <source>
        <dbReference type="Proteomes" id="UP001381693"/>
    </source>
</evidence>
<feature type="compositionally biased region" description="Basic and acidic residues" evidence="1">
    <location>
        <begin position="1340"/>
        <end position="1356"/>
    </location>
</feature>
<feature type="region of interest" description="Disordered" evidence="1">
    <location>
        <begin position="1330"/>
        <end position="1644"/>
    </location>
</feature>
<feature type="compositionally biased region" description="Low complexity" evidence="1">
    <location>
        <begin position="136"/>
        <end position="149"/>
    </location>
</feature>
<feature type="compositionally biased region" description="Basic and acidic residues" evidence="1">
    <location>
        <begin position="1283"/>
        <end position="1292"/>
    </location>
</feature>
<feature type="compositionally biased region" description="Low complexity" evidence="1">
    <location>
        <begin position="83"/>
        <end position="98"/>
    </location>
</feature>
<feature type="compositionally biased region" description="Low complexity" evidence="1">
    <location>
        <begin position="861"/>
        <end position="870"/>
    </location>
</feature>
<feature type="compositionally biased region" description="Low complexity" evidence="1">
    <location>
        <begin position="1298"/>
        <end position="1311"/>
    </location>
</feature>
<feature type="compositionally biased region" description="Acidic residues" evidence="1">
    <location>
        <begin position="1164"/>
        <end position="1176"/>
    </location>
</feature>
<feature type="compositionally biased region" description="Low complexity" evidence="1">
    <location>
        <begin position="1410"/>
        <end position="1421"/>
    </location>
</feature>
<feature type="compositionally biased region" description="Basic and acidic residues" evidence="1">
    <location>
        <begin position="1587"/>
        <end position="1597"/>
    </location>
</feature>
<feature type="region of interest" description="Disordered" evidence="1">
    <location>
        <begin position="675"/>
        <end position="720"/>
    </location>
</feature>
<feature type="compositionally biased region" description="Polar residues" evidence="1">
    <location>
        <begin position="1427"/>
        <end position="1436"/>
    </location>
</feature>
<name>A0AAN9ACI7_HALRR</name>
<feature type="region of interest" description="Disordered" evidence="1">
    <location>
        <begin position="1249"/>
        <end position="1316"/>
    </location>
</feature>
<feature type="compositionally biased region" description="Basic and acidic residues" evidence="1">
    <location>
        <begin position="962"/>
        <end position="982"/>
    </location>
</feature>
<dbReference type="EMBL" id="JAXCGZ010003142">
    <property type="protein sequence ID" value="KAK7083408.1"/>
    <property type="molecule type" value="Genomic_DNA"/>
</dbReference>
<feature type="compositionally biased region" description="Basic and acidic residues" evidence="1">
    <location>
        <begin position="943"/>
        <end position="953"/>
    </location>
</feature>
<feature type="compositionally biased region" description="Low complexity" evidence="1">
    <location>
        <begin position="509"/>
        <end position="524"/>
    </location>
</feature>
<feature type="compositionally biased region" description="Low complexity" evidence="1">
    <location>
        <begin position="830"/>
        <end position="840"/>
    </location>
</feature>
<protein>
    <submittedName>
        <fullName evidence="2">Uncharacterized protein</fullName>
    </submittedName>
</protein>
<feature type="compositionally biased region" description="Polar residues" evidence="1">
    <location>
        <begin position="150"/>
        <end position="162"/>
    </location>
</feature>
<feature type="compositionally biased region" description="Polar residues" evidence="1">
    <location>
        <begin position="276"/>
        <end position="298"/>
    </location>
</feature>
<feature type="region of interest" description="Disordered" evidence="1">
    <location>
        <begin position="1044"/>
        <end position="1132"/>
    </location>
</feature>